<feature type="region of interest" description="Disordered" evidence="1">
    <location>
        <begin position="59"/>
        <end position="97"/>
    </location>
</feature>
<sequence length="97" mass="11681">MRRGTKGRTTGREEKMREKEEETLKQSESEWTGTRWRWRDQDDEIGRTVWRILGCVRKDEGAGPEDRAHKTRTRRARSEIKLWGREPQNGHDMRETK</sequence>
<reference evidence="2 3" key="1">
    <citation type="journal article" date="2021" name="Elife">
        <title>Chloroplast acquisition without the gene transfer in kleptoplastic sea slugs, Plakobranchus ocellatus.</title>
        <authorList>
            <person name="Maeda T."/>
            <person name="Takahashi S."/>
            <person name="Yoshida T."/>
            <person name="Shimamura S."/>
            <person name="Takaki Y."/>
            <person name="Nagai Y."/>
            <person name="Toyoda A."/>
            <person name="Suzuki Y."/>
            <person name="Arimoto A."/>
            <person name="Ishii H."/>
            <person name="Satoh N."/>
            <person name="Nishiyama T."/>
            <person name="Hasebe M."/>
            <person name="Maruyama T."/>
            <person name="Minagawa J."/>
            <person name="Obokata J."/>
            <person name="Shigenobu S."/>
        </authorList>
    </citation>
    <scope>NUCLEOTIDE SEQUENCE [LARGE SCALE GENOMIC DNA]</scope>
</reference>
<feature type="compositionally biased region" description="Basic and acidic residues" evidence="1">
    <location>
        <begin position="10"/>
        <end position="28"/>
    </location>
</feature>
<evidence type="ECO:0000256" key="1">
    <source>
        <dbReference type="SAM" id="MobiDB-lite"/>
    </source>
</evidence>
<evidence type="ECO:0000313" key="2">
    <source>
        <dbReference type="EMBL" id="GFO40420.1"/>
    </source>
</evidence>
<organism evidence="2 3">
    <name type="scientific">Plakobranchus ocellatus</name>
    <dbReference type="NCBI Taxonomy" id="259542"/>
    <lineage>
        <taxon>Eukaryota</taxon>
        <taxon>Metazoa</taxon>
        <taxon>Spiralia</taxon>
        <taxon>Lophotrochozoa</taxon>
        <taxon>Mollusca</taxon>
        <taxon>Gastropoda</taxon>
        <taxon>Heterobranchia</taxon>
        <taxon>Euthyneura</taxon>
        <taxon>Panpulmonata</taxon>
        <taxon>Sacoglossa</taxon>
        <taxon>Placobranchoidea</taxon>
        <taxon>Plakobranchidae</taxon>
        <taxon>Plakobranchus</taxon>
    </lineage>
</organism>
<name>A0AAV4D8H1_9GAST</name>
<feature type="region of interest" description="Disordered" evidence="1">
    <location>
        <begin position="1"/>
        <end position="32"/>
    </location>
</feature>
<feature type="compositionally biased region" description="Basic and acidic residues" evidence="1">
    <location>
        <begin position="59"/>
        <end position="68"/>
    </location>
</feature>
<evidence type="ECO:0000313" key="3">
    <source>
        <dbReference type="Proteomes" id="UP000735302"/>
    </source>
</evidence>
<dbReference type="EMBL" id="BLXT01007613">
    <property type="protein sequence ID" value="GFO40420.1"/>
    <property type="molecule type" value="Genomic_DNA"/>
</dbReference>
<comment type="caution">
    <text evidence="2">The sequence shown here is derived from an EMBL/GenBank/DDBJ whole genome shotgun (WGS) entry which is preliminary data.</text>
</comment>
<dbReference type="Proteomes" id="UP000735302">
    <property type="component" value="Unassembled WGS sequence"/>
</dbReference>
<feature type="compositionally biased region" description="Basic and acidic residues" evidence="1">
    <location>
        <begin position="76"/>
        <end position="97"/>
    </location>
</feature>
<dbReference type="AlphaFoldDB" id="A0AAV4D8H1"/>
<protein>
    <submittedName>
        <fullName evidence="2">Uncharacterized protein</fullName>
    </submittedName>
</protein>
<gene>
    <name evidence="2" type="ORF">PoB_006692500</name>
</gene>
<proteinExistence type="predicted"/>
<accession>A0AAV4D8H1</accession>
<keyword evidence="3" id="KW-1185">Reference proteome</keyword>